<dbReference type="OMA" id="WEHKNNG"/>
<dbReference type="SMART" id="SM00827">
    <property type="entry name" value="PKS_AT"/>
    <property type="match status" value="2"/>
</dbReference>
<reference evidence="13" key="1">
    <citation type="journal article" date="2007" name="J. Mol. Biol.">
        <title>From Genetic Diversity to Metabolic Unity: Studies on the Biosynthesis of Aurafurones and Aurafuron-like Structures in Myxobacteria and Streptomycetes.</title>
        <authorList>
            <person name="Frank B."/>
            <person name="Wenzel S.C."/>
            <person name="Bode H.B."/>
            <person name="Scharfe M."/>
            <person name="Blocker H."/>
            <person name="Muller R."/>
        </authorList>
    </citation>
    <scope>NUCLEOTIDE SEQUENCE</scope>
    <source>
        <strain evidence="13">DW4/3-1</strain>
    </source>
</reference>
<dbReference type="Gene3D" id="3.40.50.11460">
    <property type="match status" value="1"/>
</dbReference>
<evidence type="ECO:0000256" key="9">
    <source>
        <dbReference type="SAM" id="MobiDB-lite"/>
    </source>
</evidence>
<dbReference type="InterPro" id="IPR020841">
    <property type="entry name" value="PKS_Beta-ketoAc_synthase_dom"/>
</dbReference>
<evidence type="ECO:0000256" key="6">
    <source>
        <dbReference type="ARBA" id="ARBA00023315"/>
    </source>
</evidence>
<dbReference type="Pfam" id="PF00550">
    <property type="entry name" value="PP-binding"/>
    <property type="match status" value="2"/>
</dbReference>
<feature type="region of interest" description="C-terminal hotdog fold" evidence="8">
    <location>
        <begin position="1549"/>
        <end position="1698"/>
    </location>
</feature>
<dbReference type="Gene3D" id="3.40.47.10">
    <property type="match status" value="1"/>
</dbReference>
<comment type="function">
    <text evidence="7">Involved in production of the polyketide antibiotic thailandamide.</text>
</comment>
<dbReference type="InterPro" id="IPR036291">
    <property type="entry name" value="NAD(P)-bd_dom_sf"/>
</dbReference>
<dbReference type="GO" id="GO:0031177">
    <property type="term" value="F:phosphopantetheine binding"/>
    <property type="evidence" value="ECO:0007669"/>
    <property type="project" value="InterPro"/>
</dbReference>
<feature type="region of interest" description="Disordered" evidence="9">
    <location>
        <begin position="82"/>
        <end position="103"/>
    </location>
</feature>
<sequence length="2708" mass="286967">MTSPAAGKLIGWIAEDLGAQLEIDPRMIDVHERFSRYGLDSLGAIALVRKLAQRLDRPVSPVAVWRFPTPHALAEHLCGNTSADAPSEAEEAPQGPSGSPDEPIAIVGMACRFPGAPSLAAFWQLLRDGVDAIAEVPSERWDAEAWASAEPGAPGATGARRGGFLDQIDRFDPLFFGISPREAITMDPQQRLMLELTWEALEDAGIVAENLKGSLTGVYFGAAWVDYARLLYQQGAQSITQHTVTGHHRSILANRVSYAFGLQGPSLSLDSACSSSLAAVHLACEALQRGDATMALAGGVNLNLLPESTHAMVKFGALSPDGRCATFDAGANGYVRGEGGAVVVLKRLSRALADGDPIACVIRGSAVNNDGASNGLTAPNPVAQEALLHAAYRRARVAPSDVQYVELHGTGTQLGDPIEASALGAVLGKARPAEAPLLVGSAKTNMGHLEGAAGMVGLLKAALCISHRRLVPSLHFTAPNPHIPFAELNLRMQTHEGPWPAAERPLVAGVSSFGMGGTNAHVVVSEWPSPPVTIFPLAANSAEALRGEAQGWLEALKAPNREPPVTPALPPSASEHRLALTAHSPGELAQGLQDFLDGKASPRLASGRTASSGGPRVVFVFAGQGAQWLGMGRSLLHREPVFRATLEQCGRLIQKHLGWSLMDELTAGPESSRLNHVEVGWPVSIAVQIGLTALWRAWGVEPSAVIGHSGGEIAAAHVGGALSLTDAMETICAYARMLARVRGQGAMGLVGLSWEDTAKELTGYQGHLFRAIHHGVDATVLAGEPDALDALFRELELREIFCRRLPVDVAPHSPLVEHLRAELLEALRPIRARPAHIPIASAALGTVLPGERFDAGHWVRNFCEPLSFSTAIDGLLNEGYEVFLEVSPHPSTLYAIQANLRHQQRHGVTLPTLRRDEGEHAVMLDTLGALYALGVPVRWQEVGPAGVPSGPTSQGTPLPVPLSARSETALRAQAEALASHLKRHPELRLSEVARSLATMRTHFEHRAVVVASELAELITGLEAVAQGVSAPFLVRGTSKPSSKPVFVFPGQGSQWPEMARPLLDSSDVFRAHIEACAEALAPHVSWSLLAVLRGEAGAPSLEHVDVLQPVLFAVMVSLAELWRHLGLQPAAVIGHSQGEIAAACVAGALSLGDAAKIVARRSQTLAKLSGKGTMALVELPAAEVATRLEPFGHRIAIAAVNGPRSTVVSGEVAAIEALLGELETDAVFSRRVRVDYASHGPQVETIRDELLDVLAGIQPAAVDLPFVSTVNGQRLDGTQLDADYWYRNLRQTVHFADAVKQLVAEGHHVFVEVSPHPVLTMAVKDTLEAAERPGTAVGSLRRDAGDMRQLLLSLSELFAHGLPIEWSRLHPAGRRVPLPTYAFQRERYWLEAPPAQRRIRDGAVHGLFGAPVSSSLNDGIWLWEGAVSNELVPYLGEHVVDGRVIVPGAAYPAMVLDAIEGTPWAGSSVIEALELHAALDVSPPTERTVQLALITAGDGLTSFRISSRDSSGDSAARSWVLHASGVLRQASGPPGAALHDVLAIQARCPQRITAEEHYATLRAWKLGYGRGFAGVTSVWRGTNEALATVSVLPASAGDVVHRLDPRWLDAALQVALALDARYPGQATAAAVMPVGWRSMRVHALPRVGDTGWSHARIRESIADRQLMIVDVAVVDASGRALLEVEGLRLRRLESTSEREQVLRLEWREAERTAGAGAPAAGHWILVGQGGVVDGVRERLEAQGHTVAVIDTHELASDAVRAHTRLRESLSRQGSCTAVVHLASLSMAVSSGAESMVAASEPVWASALHLTQALTRQGWRDAPRLWFVTQGVQSAGGASNAGATALAGAPLLGLSRTLSYEQPELRCTRLDLPAGPSAPGVDGLADELTAELLASGADDEIALRGGQRFVARLAFGPLGPLAPHRAPAGGRPFHLVMAEPGSLGAATFRELERRAPKEGEVELELHLVTLDLTELAAALDPASGGPAEPSTATPEHTRRPARRSVSFACSGKVTAAGMGVSEGLVGQTVVAMSPAGEAIATHAVIPAALVAPLPRNRAPEDAAREVRSLMMARHALEHAARAEAGERILIHSTLGTAGVAAFQLAQQLGLEVFATASNEQERAVWHQLGVAHIVEGPSQTFADRILALTEGRGVDIVLDSASAARSGETMAENLRVLAPCGRLLELGTLPASSATRIPPSLFARGLSYAAVDLSAVAQARPRQFASLFRQAMQQLTAGTLPLRPARVVPISQVGEAARGKLEGQHLSELAFALRDTEVTIEGQGAQFRADASYVITGGLGGLGLSLARWMVEQGARRLVLAGRSAPSEAARKLAGDLEQSGATVVLTAADVAQPAEAERLLREAETPNAPLRGVFHLAGILDDGLVTQQDTARFRRVMAPKIDGAWHLHRLTRERPLDFFVLYSSIASLLGSPGQTSYAAANSFLDALAAHRRATGLPGLSLSWGPFSEVGLAAAREVRGERLQDRGMASMSTQEGETSLAAILGRDETWVGIVSLNVARWLDFYPTLSASTFFSGLIGAAAASASAASVGHTHQALVAKLRATPAQLRIGQLEGVVRHQLAKVLQCKPEAIAPQIAFTSLGLESLTGLELRNRLEAETGLRLPATIIWTRGNLSSLARELLDRLLPESSETRPPPSPGETKPKAKPEVQVEAKTGAQLEAELRDRASAMSEEALLAELAQELDEVEGL</sequence>
<keyword evidence="5" id="KW-0511">Multifunctional enzyme</keyword>
<gene>
    <name evidence="13" type="primary">aufI</name>
</gene>
<dbReference type="SUPFAM" id="SSF53901">
    <property type="entry name" value="Thiolase-like"/>
    <property type="match status" value="1"/>
</dbReference>
<dbReference type="SMART" id="SM00826">
    <property type="entry name" value="PKS_DH"/>
    <property type="match status" value="1"/>
</dbReference>
<dbReference type="InterPro" id="IPR001227">
    <property type="entry name" value="Ac_transferase_dom_sf"/>
</dbReference>
<keyword evidence="3" id="KW-0808">Transferase</keyword>
<dbReference type="InterPro" id="IPR049551">
    <property type="entry name" value="PKS_DH_C"/>
</dbReference>
<dbReference type="GO" id="GO:0004315">
    <property type="term" value="F:3-oxoacyl-[acyl-carrier-protein] synthase activity"/>
    <property type="evidence" value="ECO:0007669"/>
    <property type="project" value="InterPro"/>
</dbReference>
<accession>A8YP97</accession>
<dbReference type="InterPro" id="IPR006162">
    <property type="entry name" value="Ppantetheine_attach_site"/>
</dbReference>
<dbReference type="FunFam" id="3.40.47.10:FF:000019">
    <property type="entry name" value="Polyketide synthase type I"/>
    <property type="match status" value="1"/>
</dbReference>
<evidence type="ECO:0000313" key="13">
    <source>
        <dbReference type="EMBL" id="CAO98852.1"/>
    </source>
</evidence>
<dbReference type="CDD" id="cd08955">
    <property type="entry name" value="KR_2_FAS_SDR_x"/>
    <property type="match status" value="1"/>
</dbReference>
<dbReference type="PROSITE" id="PS00606">
    <property type="entry name" value="KS3_1"/>
    <property type="match status" value="1"/>
</dbReference>
<evidence type="ECO:0000259" key="11">
    <source>
        <dbReference type="PROSITE" id="PS52004"/>
    </source>
</evidence>
<dbReference type="GO" id="GO:0004312">
    <property type="term" value="F:fatty acid synthase activity"/>
    <property type="evidence" value="ECO:0007669"/>
    <property type="project" value="TreeGrafter"/>
</dbReference>
<dbReference type="SUPFAM" id="SSF50129">
    <property type="entry name" value="GroES-like"/>
    <property type="match status" value="1"/>
</dbReference>
<feature type="region of interest" description="Disordered" evidence="9">
    <location>
        <begin position="2645"/>
        <end position="2673"/>
    </location>
</feature>
<name>A8YP97_STIAU</name>
<dbReference type="InterPro" id="IPR042104">
    <property type="entry name" value="PKS_dehydratase_sf"/>
</dbReference>
<dbReference type="InterPro" id="IPR016035">
    <property type="entry name" value="Acyl_Trfase/lysoPLipase"/>
</dbReference>
<dbReference type="InterPro" id="IPR014043">
    <property type="entry name" value="Acyl_transferase_dom"/>
</dbReference>
<dbReference type="Pfam" id="PF00109">
    <property type="entry name" value="ketoacyl-synt"/>
    <property type="match status" value="1"/>
</dbReference>
<proteinExistence type="predicted"/>
<dbReference type="InterPro" id="IPR016039">
    <property type="entry name" value="Thiolase-like"/>
</dbReference>
<dbReference type="PROSITE" id="PS50075">
    <property type="entry name" value="CARRIER"/>
    <property type="match status" value="2"/>
</dbReference>
<dbReference type="FunFam" id="3.40.366.10:FF:000002">
    <property type="entry name" value="Probable polyketide synthase 2"/>
    <property type="match status" value="1"/>
</dbReference>
<dbReference type="GO" id="GO:0071770">
    <property type="term" value="P:DIM/DIP cell wall layer assembly"/>
    <property type="evidence" value="ECO:0007669"/>
    <property type="project" value="TreeGrafter"/>
</dbReference>
<dbReference type="Pfam" id="PF21089">
    <property type="entry name" value="PKS_DH_N"/>
    <property type="match status" value="1"/>
</dbReference>
<keyword evidence="2" id="KW-0597">Phosphoprotein</keyword>
<dbReference type="SUPFAM" id="SSF47336">
    <property type="entry name" value="ACP-like"/>
    <property type="match status" value="2"/>
</dbReference>
<feature type="domain" description="Carrier" evidence="10">
    <location>
        <begin position="4"/>
        <end position="81"/>
    </location>
</feature>
<dbReference type="SMART" id="SM00829">
    <property type="entry name" value="PKS_ER"/>
    <property type="match status" value="1"/>
</dbReference>
<keyword evidence="6" id="KW-0012">Acyltransferase</keyword>
<evidence type="ECO:0000256" key="4">
    <source>
        <dbReference type="ARBA" id="ARBA00022857"/>
    </source>
</evidence>
<dbReference type="SMART" id="SM00825">
    <property type="entry name" value="PKS_KS"/>
    <property type="match status" value="1"/>
</dbReference>
<dbReference type="Gene3D" id="3.30.70.3290">
    <property type="match status" value="2"/>
</dbReference>
<dbReference type="Pfam" id="PF00107">
    <property type="entry name" value="ADH_zinc_N"/>
    <property type="match status" value="1"/>
</dbReference>
<keyword evidence="1" id="KW-0596">Phosphopantetheine</keyword>
<dbReference type="Gene3D" id="3.10.129.110">
    <property type="entry name" value="Polyketide synthase dehydratase"/>
    <property type="match status" value="1"/>
</dbReference>
<dbReference type="Pfam" id="PF08659">
    <property type="entry name" value="KR"/>
    <property type="match status" value="1"/>
</dbReference>
<dbReference type="SUPFAM" id="SSF51735">
    <property type="entry name" value="NAD(P)-binding Rossmann-fold domains"/>
    <property type="match status" value="3"/>
</dbReference>
<dbReference type="InterPro" id="IPR014030">
    <property type="entry name" value="Ketoacyl_synth_N"/>
</dbReference>
<dbReference type="InterPro" id="IPR057326">
    <property type="entry name" value="KR_dom"/>
</dbReference>
<feature type="domain" description="Carrier" evidence="10">
    <location>
        <begin position="2567"/>
        <end position="2644"/>
    </location>
</feature>
<keyword evidence="4" id="KW-0521">NADP</keyword>
<dbReference type="InterPro" id="IPR013149">
    <property type="entry name" value="ADH-like_C"/>
</dbReference>
<evidence type="ECO:0000259" key="10">
    <source>
        <dbReference type="PROSITE" id="PS50075"/>
    </source>
</evidence>
<dbReference type="InterPro" id="IPR049900">
    <property type="entry name" value="PKS_mFAS_DH"/>
</dbReference>
<dbReference type="PANTHER" id="PTHR43775">
    <property type="entry name" value="FATTY ACID SYNTHASE"/>
    <property type="match status" value="1"/>
</dbReference>
<dbReference type="CDD" id="cd05195">
    <property type="entry name" value="enoyl_red"/>
    <property type="match status" value="1"/>
</dbReference>
<dbReference type="PANTHER" id="PTHR43775:SF37">
    <property type="entry name" value="SI:DKEY-61P9.11"/>
    <property type="match status" value="1"/>
</dbReference>
<dbReference type="SMART" id="SM00823">
    <property type="entry name" value="PKS_PP"/>
    <property type="match status" value="2"/>
</dbReference>
<dbReference type="InterPro" id="IPR032821">
    <property type="entry name" value="PKS_assoc"/>
</dbReference>
<evidence type="ECO:0000256" key="8">
    <source>
        <dbReference type="PROSITE-ProRule" id="PRU01363"/>
    </source>
</evidence>
<dbReference type="InterPro" id="IPR020806">
    <property type="entry name" value="PKS_PP-bd"/>
</dbReference>
<dbReference type="CDD" id="cd00833">
    <property type="entry name" value="PKS"/>
    <property type="match status" value="1"/>
</dbReference>
<dbReference type="InterPro" id="IPR020807">
    <property type="entry name" value="PKS_DH"/>
</dbReference>
<dbReference type="InterPro" id="IPR014031">
    <property type="entry name" value="Ketoacyl_synth_C"/>
</dbReference>
<evidence type="ECO:0000256" key="1">
    <source>
        <dbReference type="ARBA" id="ARBA00022450"/>
    </source>
</evidence>
<dbReference type="GO" id="GO:0006633">
    <property type="term" value="P:fatty acid biosynthetic process"/>
    <property type="evidence" value="ECO:0007669"/>
    <property type="project" value="InterPro"/>
</dbReference>
<dbReference type="Pfam" id="PF02801">
    <property type="entry name" value="Ketoacyl-synt_C"/>
    <property type="match status" value="1"/>
</dbReference>
<evidence type="ECO:0000259" key="12">
    <source>
        <dbReference type="PROSITE" id="PS52019"/>
    </source>
</evidence>
<evidence type="ECO:0000256" key="3">
    <source>
        <dbReference type="ARBA" id="ARBA00022679"/>
    </source>
</evidence>
<evidence type="ECO:0000256" key="2">
    <source>
        <dbReference type="ARBA" id="ARBA00022553"/>
    </source>
</evidence>
<dbReference type="InterPro" id="IPR013968">
    <property type="entry name" value="PKS_KR"/>
</dbReference>
<dbReference type="SUPFAM" id="SSF55048">
    <property type="entry name" value="Probable ACP-binding domain of malonyl-CoA ACP transacylase"/>
    <property type="match status" value="2"/>
</dbReference>
<evidence type="ECO:0000256" key="5">
    <source>
        <dbReference type="ARBA" id="ARBA00023268"/>
    </source>
</evidence>
<dbReference type="InterPro" id="IPR011032">
    <property type="entry name" value="GroES-like_sf"/>
</dbReference>
<protein>
    <submittedName>
        <fullName evidence="13">Polyketide synthase AufI</fullName>
    </submittedName>
</protein>
<feature type="domain" description="PKS/mFAS DH" evidence="12">
    <location>
        <begin position="1405"/>
        <end position="1698"/>
    </location>
</feature>
<dbReference type="InterPro" id="IPR018201">
    <property type="entry name" value="Ketoacyl_synth_AS"/>
</dbReference>
<feature type="active site" description="Proton donor; for dehydratase activity" evidence="8">
    <location>
        <position position="1609"/>
    </location>
</feature>
<evidence type="ECO:0000256" key="7">
    <source>
        <dbReference type="ARBA" id="ARBA00054155"/>
    </source>
</evidence>
<dbReference type="Gene3D" id="1.10.1200.10">
    <property type="entry name" value="ACP-like"/>
    <property type="match status" value="2"/>
</dbReference>
<dbReference type="InterPro" id="IPR036736">
    <property type="entry name" value="ACP-like_sf"/>
</dbReference>
<dbReference type="PROSITE" id="PS52004">
    <property type="entry name" value="KS3_2"/>
    <property type="match status" value="1"/>
</dbReference>
<dbReference type="InterPro" id="IPR050091">
    <property type="entry name" value="PKS_NRPS_Biosynth_Enz"/>
</dbReference>
<dbReference type="Pfam" id="PF16197">
    <property type="entry name" value="KAsynt_C_assoc"/>
    <property type="match status" value="1"/>
</dbReference>
<dbReference type="Gene3D" id="3.40.50.720">
    <property type="entry name" value="NAD(P)-binding Rossmann-like Domain"/>
    <property type="match status" value="2"/>
</dbReference>
<dbReference type="InterPro" id="IPR016036">
    <property type="entry name" value="Malonyl_transacylase_ACP-bd"/>
</dbReference>
<dbReference type="InterPro" id="IPR049552">
    <property type="entry name" value="PKS_DH_N"/>
</dbReference>
<dbReference type="Gene3D" id="3.40.366.10">
    <property type="entry name" value="Malonyl-Coenzyme A Acyl Carrier Protein, domain 2"/>
    <property type="match status" value="2"/>
</dbReference>
<dbReference type="SMART" id="SM01294">
    <property type="entry name" value="PKS_PP_betabranch"/>
    <property type="match status" value="2"/>
</dbReference>
<dbReference type="InterPro" id="IPR009081">
    <property type="entry name" value="PP-bd_ACP"/>
</dbReference>
<organism evidence="13">
    <name type="scientific">Stigmatella aurantiaca</name>
    <dbReference type="NCBI Taxonomy" id="41"/>
    <lineage>
        <taxon>Bacteria</taxon>
        <taxon>Pseudomonadati</taxon>
        <taxon>Myxococcota</taxon>
        <taxon>Myxococcia</taxon>
        <taxon>Myxococcales</taxon>
        <taxon>Cystobacterineae</taxon>
        <taxon>Archangiaceae</taxon>
        <taxon>Stigmatella</taxon>
    </lineage>
</organism>
<dbReference type="SUPFAM" id="SSF52151">
    <property type="entry name" value="FabD/lysophospholipase-like"/>
    <property type="match status" value="2"/>
</dbReference>
<feature type="active site" description="Proton acceptor; for dehydratase activity" evidence="8">
    <location>
        <position position="1438"/>
    </location>
</feature>
<dbReference type="GO" id="GO:0005737">
    <property type="term" value="C:cytoplasm"/>
    <property type="evidence" value="ECO:0007669"/>
    <property type="project" value="TreeGrafter"/>
</dbReference>
<feature type="region of interest" description="N-terminal hotdog fold" evidence="8">
    <location>
        <begin position="1405"/>
        <end position="1534"/>
    </location>
</feature>
<dbReference type="GO" id="GO:0016491">
    <property type="term" value="F:oxidoreductase activity"/>
    <property type="evidence" value="ECO:0007669"/>
    <property type="project" value="InterPro"/>
</dbReference>
<dbReference type="Pfam" id="PF14765">
    <property type="entry name" value="PS-DH"/>
    <property type="match status" value="1"/>
</dbReference>
<dbReference type="PROSITE" id="PS00012">
    <property type="entry name" value="PHOSPHOPANTETHEINE"/>
    <property type="match status" value="2"/>
</dbReference>
<feature type="region of interest" description="Disordered" evidence="9">
    <location>
        <begin position="1979"/>
        <end position="2003"/>
    </location>
</feature>
<dbReference type="SMART" id="SM00822">
    <property type="entry name" value="PKS_KR"/>
    <property type="match status" value="1"/>
</dbReference>
<dbReference type="InterPro" id="IPR020843">
    <property type="entry name" value="ER"/>
</dbReference>
<dbReference type="Pfam" id="PF22621">
    <property type="entry name" value="CurL-like_PKS_C"/>
    <property type="match status" value="1"/>
</dbReference>
<dbReference type="GO" id="GO:0005886">
    <property type="term" value="C:plasma membrane"/>
    <property type="evidence" value="ECO:0007669"/>
    <property type="project" value="TreeGrafter"/>
</dbReference>
<dbReference type="EMBL" id="AM850130">
    <property type="protein sequence ID" value="CAO98852.1"/>
    <property type="molecule type" value="Genomic_DNA"/>
</dbReference>
<feature type="compositionally biased region" description="Basic and acidic residues" evidence="9">
    <location>
        <begin position="2660"/>
        <end position="2670"/>
    </location>
</feature>
<feature type="domain" description="Ketosynthase family 3 (KS3)" evidence="11">
    <location>
        <begin position="101"/>
        <end position="526"/>
    </location>
</feature>
<dbReference type="PROSITE" id="PS52019">
    <property type="entry name" value="PKS_MFAS_DH"/>
    <property type="match status" value="1"/>
</dbReference>
<dbReference type="Gene3D" id="3.90.180.10">
    <property type="entry name" value="Medium-chain alcohol dehydrogenases, catalytic domain"/>
    <property type="match status" value="1"/>
</dbReference>
<dbReference type="Pfam" id="PF00698">
    <property type="entry name" value="Acyl_transf_1"/>
    <property type="match status" value="2"/>
</dbReference>